<dbReference type="Proteomes" id="UP000095287">
    <property type="component" value="Unplaced"/>
</dbReference>
<evidence type="ECO:0000313" key="2">
    <source>
        <dbReference type="Proteomes" id="UP000095287"/>
    </source>
</evidence>
<proteinExistence type="predicted"/>
<name>A0A1I7ZQP2_9BILA</name>
<evidence type="ECO:0000256" key="1">
    <source>
        <dbReference type="SAM" id="MobiDB-lite"/>
    </source>
</evidence>
<dbReference type="AlphaFoldDB" id="A0A1I7ZQP2"/>
<reference evidence="3" key="1">
    <citation type="submission" date="2016-11" db="UniProtKB">
        <authorList>
            <consortium name="WormBaseParasite"/>
        </authorList>
    </citation>
    <scope>IDENTIFICATION</scope>
</reference>
<keyword evidence="2" id="KW-1185">Reference proteome</keyword>
<accession>A0A1I7ZQP2</accession>
<feature type="region of interest" description="Disordered" evidence="1">
    <location>
        <begin position="50"/>
        <end position="85"/>
    </location>
</feature>
<evidence type="ECO:0000313" key="3">
    <source>
        <dbReference type="WBParaSite" id="L893_g28973.t1"/>
    </source>
</evidence>
<feature type="compositionally biased region" description="Polar residues" evidence="1">
    <location>
        <begin position="58"/>
        <end position="72"/>
    </location>
</feature>
<protein>
    <submittedName>
        <fullName evidence="3">Paraquat-inducible protein B</fullName>
    </submittedName>
</protein>
<organism evidence="2 3">
    <name type="scientific">Steinernema glaseri</name>
    <dbReference type="NCBI Taxonomy" id="37863"/>
    <lineage>
        <taxon>Eukaryota</taxon>
        <taxon>Metazoa</taxon>
        <taxon>Ecdysozoa</taxon>
        <taxon>Nematoda</taxon>
        <taxon>Chromadorea</taxon>
        <taxon>Rhabditida</taxon>
        <taxon>Tylenchina</taxon>
        <taxon>Panagrolaimomorpha</taxon>
        <taxon>Strongyloidoidea</taxon>
        <taxon>Steinernematidae</taxon>
        <taxon>Steinernema</taxon>
    </lineage>
</organism>
<sequence length="85" mass="9355">MAFLGQLQQQVAQMTAQMQALKPHVTQVVEHASKATQGLVPIINRWWSTPRRPHKASCPSSTGAPSRSTPSARSFPCVWTASSRR</sequence>
<dbReference type="WBParaSite" id="L893_g28973.t1">
    <property type="protein sequence ID" value="L893_g28973.t1"/>
    <property type="gene ID" value="L893_g28973"/>
</dbReference>